<dbReference type="Proteomes" id="UP001341135">
    <property type="component" value="Chromosome"/>
</dbReference>
<organism evidence="1 2">
    <name type="scientific">Pyrodictium abyssi</name>
    <dbReference type="NCBI Taxonomy" id="54256"/>
    <lineage>
        <taxon>Archaea</taxon>
        <taxon>Thermoproteota</taxon>
        <taxon>Thermoprotei</taxon>
        <taxon>Desulfurococcales</taxon>
        <taxon>Pyrodictiaceae</taxon>
        <taxon>Pyrodictium</taxon>
    </lineage>
</organism>
<dbReference type="EMBL" id="AP028907">
    <property type="protein sequence ID" value="BES81546.1"/>
    <property type="molecule type" value="Genomic_DNA"/>
</dbReference>
<gene>
    <name evidence="1" type="ORF">PABY_11130</name>
</gene>
<name>A0ABN6ZTT8_9CREN</name>
<proteinExistence type="predicted"/>
<protein>
    <submittedName>
        <fullName evidence="1">Uncharacterized protein</fullName>
    </submittedName>
</protein>
<reference evidence="1 2" key="1">
    <citation type="submission" date="2023-09" db="EMBL/GenBank/DDBJ databases">
        <title>Pyrofollis japonicus gen. nov. sp. nov., a novel member of the family Pyrodictiaceae isolated from the Iheya North hydrothermal field.</title>
        <authorList>
            <person name="Miyazaki U."/>
            <person name="Sanari M."/>
            <person name="Tame A."/>
            <person name="Kitajima M."/>
            <person name="Okamoto A."/>
            <person name="Sawayama S."/>
            <person name="Miyazaki J."/>
            <person name="Takai K."/>
            <person name="Nakagawa S."/>
        </authorList>
    </citation>
    <scope>NUCLEOTIDE SEQUENCE [LARGE SCALE GENOMIC DNA]</scope>
    <source>
        <strain evidence="1 2">AV2</strain>
    </source>
</reference>
<sequence length="265" mass="29969">MADVVGASEVSKYINAVRRLWADLVPVIDEAEKRILYAYLKVQEASPYKISNMLGMNTATVYRKSRRLLRERLLISDGPRGRPRISNKGCLALYINSIIGEEALVGCFAKTWGVRVELDELLGFLMLLAIEAKRRKLNLKTMTMCRVDEASIHVLRFLKEAIMTYIRDGVSMASALSDTASRHGVPPRLFIAGIRLALRGISRTLPLTVHTDSCSIVILMHNRLLLPFVVECKRDCEYYRTSLGLDCPRAYRRLQRHCKLVTAAT</sequence>
<keyword evidence="2" id="KW-1185">Reference proteome</keyword>
<evidence type="ECO:0000313" key="1">
    <source>
        <dbReference type="EMBL" id="BES81546.1"/>
    </source>
</evidence>
<accession>A0ABN6ZTT8</accession>
<evidence type="ECO:0000313" key="2">
    <source>
        <dbReference type="Proteomes" id="UP001341135"/>
    </source>
</evidence>